<accession>A0ABV3FVJ4</accession>
<comment type="subcellular location">
    <subcellularLocation>
        <location evidence="1">Cell membrane</location>
        <topology evidence="1">Multi-pass membrane protein</topology>
    </subcellularLocation>
</comment>
<proteinExistence type="predicted"/>
<evidence type="ECO:0000313" key="7">
    <source>
        <dbReference type="EMBL" id="MEV0709440.1"/>
    </source>
</evidence>
<evidence type="ECO:0000313" key="8">
    <source>
        <dbReference type="Proteomes" id="UP001551695"/>
    </source>
</evidence>
<evidence type="ECO:0000256" key="5">
    <source>
        <dbReference type="SAM" id="Phobius"/>
    </source>
</evidence>
<feature type="transmembrane region" description="Helical" evidence="5">
    <location>
        <begin position="33"/>
        <end position="55"/>
    </location>
</feature>
<dbReference type="PANTHER" id="PTHR11662:SF399">
    <property type="entry name" value="FI19708P1-RELATED"/>
    <property type="match status" value="1"/>
</dbReference>
<dbReference type="EMBL" id="JBFAKC010000007">
    <property type="protein sequence ID" value="MEV0709440.1"/>
    <property type="molecule type" value="Genomic_DNA"/>
</dbReference>
<sequence>MSSSSIPTTSPTLLTGLWQRKLPHYPDTPARSWYLAVVVIASIALYYQLFVTGAVGNELIDYFDLSFAYFVWIFIIGAAFGAVASVLAGLLDRWGRANIVAYGVVICSLLTLFAVPAVTTKEAYLAVYILVSIVEGAVLVATPALIRDFSPQLGRASAMGFWTLGPVIGALVTTAISTRTLDAHPDWQFHYRVCGVISMVIAVVAVIGLRELSPPLRDQIMVSLRDKALIEARARGLDVNALERDQWKQMMRLNIVGSALGISLFLAYFYTIVSFLPVYMATNFGFSPSQANALGNWYWGPNAIALVLAGIASDYLKVRKPFMIVGALISIVGLFVFIGFTDKPDTGYYTFAGVFVVIAVGTGIAYSTWMASFTETVEARNPAATVAGLAVWGGILRGVVTLVLFGLLIVVNAAGPLVNHGPRLGEIQEKYGSELATIQTVGTETLAALQKNPGDQAAQVRALSALSGATPEQVQTTLALNAKYPQELQTLQAIQPETQAKLAENPTDAAAGLAAVGQVSQKFGIPVDQAIARLTATQQIPRDQLTVAATVGPKVATAASQLAAVGGIAPDDAAYLAEYGPEVAQAKEDSPAQWELWWWICLLAQVAFLPFVFVMAGHWSPRKAAAAAKEHDELVQSELAALTP</sequence>
<dbReference type="PANTHER" id="PTHR11662">
    <property type="entry name" value="SOLUTE CARRIER FAMILY 17"/>
    <property type="match status" value="1"/>
</dbReference>
<evidence type="ECO:0000256" key="3">
    <source>
        <dbReference type="ARBA" id="ARBA00022989"/>
    </source>
</evidence>
<feature type="transmembrane region" description="Helical" evidence="5">
    <location>
        <begin position="347"/>
        <end position="369"/>
    </location>
</feature>
<dbReference type="Proteomes" id="UP001551695">
    <property type="component" value="Unassembled WGS sequence"/>
</dbReference>
<dbReference type="SUPFAM" id="SSF103473">
    <property type="entry name" value="MFS general substrate transporter"/>
    <property type="match status" value="1"/>
</dbReference>
<keyword evidence="4 5" id="KW-0472">Membrane</keyword>
<feature type="transmembrane region" description="Helical" evidence="5">
    <location>
        <begin position="99"/>
        <end position="119"/>
    </location>
</feature>
<feature type="transmembrane region" description="Helical" evidence="5">
    <location>
        <begin position="322"/>
        <end position="341"/>
    </location>
</feature>
<feature type="transmembrane region" description="Helical" evidence="5">
    <location>
        <begin position="125"/>
        <end position="146"/>
    </location>
</feature>
<dbReference type="InterPro" id="IPR036259">
    <property type="entry name" value="MFS_trans_sf"/>
</dbReference>
<keyword evidence="2 5" id="KW-0812">Transmembrane</keyword>
<evidence type="ECO:0000256" key="1">
    <source>
        <dbReference type="ARBA" id="ARBA00004651"/>
    </source>
</evidence>
<evidence type="ECO:0000256" key="4">
    <source>
        <dbReference type="ARBA" id="ARBA00023136"/>
    </source>
</evidence>
<evidence type="ECO:0000256" key="2">
    <source>
        <dbReference type="ARBA" id="ARBA00022692"/>
    </source>
</evidence>
<evidence type="ECO:0000259" key="6">
    <source>
        <dbReference type="PROSITE" id="PS50850"/>
    </source>
</evidence>
<feature type="transmembrane region" description="Helical" evidence="5">
    <location>
        <begin position="67"/>
        <end position="87"/>
    </location>
</feature>
<feature type="transmembrane region" description="Helical" evidence="5">
    <location>
        <begin position="158"/>
        <end position="177"/>
    </location>
</feature>
<feature type="domain" description="Major facilitator superfamily (MFS) profile" evidence="6">
    <location>
        <begin position="34"/>
        <end position="459"/>
    </location>
</feature>
<feature type="transmembrane region" description="Helical" evidence="5">
    <location>
        <begin position="389"/>
        <end position="414"/>
    </location>
</feature>
<keyword evidence="3 5" id="KW-1133">Transmembrane helix</keyword>
<keyword evidence="8" id="KW-1185">Reference proteome</keyword>
<reference evidence="7 8" key="1">
    <citation type="submission" date="2024-06" db="EMBL/GenBank/DDBJ databases">
        <title>The Natural Products Discovery Center: Release of the First 8490 Sequenced Strains for Exploring Actinobacteria Biosynthetic Diversity.</title>
        <authorList>
            <person name="Kalkreuter E."/>
            <person name="Kautsar S.A."/>
            <person name="Yang D."/>
            <person name="Bader C.D."/>
            <person name="Teijaro C.N."/>
            <person name="Fluegel L."/>
            <person name="Davis C.M."/>
            <person name="Simpson J.R."/>
            <person name="Lauterbach L."/>
            <person name="Steele A.D."/>
            <person name="Gui C."/>
            <person name="Meng S."/>
            <person name="Li G."/>
            <person name="Viehrig K."/>
            <person name="Ye F."/>
            <person name="Su P."/>
            <person name="Kiefer A.F."/>
            <person name="Nichols A."/>
            <person name="Cepeda A.J."/>
            <person name="Yan W."/>
            <person name="Fan B."/>
            <person name="Jiang Y."/>
            <person name="Adhikari A."/>
            <person name="Zheng C.-J."/>
            <person name="Schuster L."/>
            <person name="Cowan T.M."/>
            <person name="Smanski M.J."/>
            <person name="Chevrette M.G."/>
            <person name="De Carvalho L.P.S."/>
            <person name="Shen B."/>
        </authorList>
    </citation>
    <scope>NUCLEOTIDE SEQUENCE [LARGE SCALE GENOMIC DNA]</scope>
    <source>
        <strain evidence="7 8">NPDC050403</strain>
    </source>
</reference>
<gene>
    <name evidence="7" type="ORF">AB0I48_17915</name>
</gene>
<dbReference type="PROSITE" id="PS50850">
    <property type="entry name" value="MFS"/>
    <property type="match status" value="1"/>
</dbReference>
<feature type="transmembrane region" description="Helical" evidence="5">
    <location>
        <begin position="596"/>
        <end position="616"/>
    </location>
</feature>
<dbReference type="Gene3D" id="1.20.1250.20">
    <property type="entry name" value="MFS general substrate transporter like domains"/>
    <property type="match status" value="2"/>
</dbReference>
<organism evidence="7 8">
    <name type="scientific">Nocardia aurea</name>
    <dbReference type="NCBI Taxonomy" id="2144174"/>
    <lineage>
        <taxon>Bacteria</taxon>
        <taxon>Bacillati</taxon>
        <taxon>Actinomycetota</taxon>
        <taxon>Actinomycetes</taxon>
        <taxon>Mycobacteriales</taxon>
        <taxon>Nocardiaceae</taxon>
        <taxon>Nocardia</taxon>
    </lineage>
</organism>
<dbReference type="Pfam" id="PF07690">
    <property type="entry name" value="MFS_1"/>
    <property type="match status" value="1"/>
</dbReference>
<dbReference type="InterPro" id="IPR050382">
    <property type="entry name" value="MFS_Na/Anion_cotransporter"/>
</dbReference>
<dbReference type="InterPro" id="IPR020846">
    <property type="entry name" value="MFS_dom"/>
</dbReference>
<name>A0ABV3FVJ4_9NOCA</name>
<feature type="transmembrane region" description="Helical" evidence="5">
    <location>
        <begin position="189"/>
        <end position="209"/>
    </location>
</feature>
<dbReference type="InterPro" id="IPR011701">
    <property type="entry name" value="MFS"/>
</dbReference>
<protein>
    <submittedName>
        <fullName evidence="7">MFS transporter</fullName>
    </submittedName>
</protein>
<comment type="caution">
    <text evidence="7">The sequence shown here is derived from an EMBL/GenBank/DDBJ whole genome shotgun (WGS) entry which is preliminary data.</text>
</comment>
<dbReference type="RefSeq" id="WP_355087654.1">
    <property type="nucleotide sequence ID" value="NZ_JBEXKW010000034.1"/>
</dbReference>
<feature type="transmembrane region" description="Helical" evidence="5">
    <location>
        <begin position="253"/>
        <end position="276"/>
    </location>
</feature>